<dbReference type="SUPFAM" id="SSF158544">
    <property type="entry name" value="GspK insert domain-like"/>
    <property type="match status" value="1"/>
</dbReference>
<dbReference type="EMBL" id="QWDD01000001">
    <property type="protein sequence ID" value="RNJ51461.1"/>
    <property type="molecule type" value="Genomic_DNA"/>
</dbReference>
<reference evidence="11 12" key="1">
    <citation type="submission" date="2018-08" db="EMBL/GenBank/DDBJ databases">
        <title>Genome sequence of Methylocystis hirsuta CSC1, a methanotroph able to accumulate PHAs.</title>
        <authorList>
            <person name="Bordel S."/>
            <person name="Rodriguez E."/>
            <person name="Gancedo J."/>
            <person name="Munoz R."/>
        </authorList>
    </citation>
    <scope>NUCLEOTIDE SEQUENCE [LARGE SCALE GENOMIC DNA]</scope>
    <source>
        <strain evidence="11 12">CSC1</strain>
    </source>
</reference>
<organism evidence="11 12">
    <name type="scientific">Methylocystis hirsuta</name>
    <dbReference type="NCBI Taxonomy" id="369798"/>
    <lineage>
        <taxon>Bacteria</taxon>
        <taxon>Pseudomonadati</taxon>
        <taxon>Pseudomonadota</taxon>
        <taxon>Alphaproteobacteria</taxon>
        <taxon>Hyphomicrobiales</taxon>
        <taxon>Methylocystaceae</taxon>
        <taxon>Methylocystis</taxon>
    </lineage>
</organism>
<dbReference type="PANTHER" id="PTHR38831">
    <property type="entry name" value="TYPE II SECRETION SYSTEM PROTEIN K"/>
    <property type="match status" value="1"/>
</dbReference>
<evidence type="ECO:0000256" key="3">
    <source>
        <dbReference type="ARBA" id="ARBA00022448"/>
    </source>
</evidence>
<evidence type="ECO:0000256" key="1">
    <source>
        <dbReference type="ARBA" id="ARBA00004533"/>
    </source>
</evidence>
<name>A0A3M9XTW6_9HYPH</name>
<keyword evidence="8" id="KW-1133">Transmembrane helix</keyword>
<keyword evidence="12" id="KW-1185">Reference proteome</keyword>
<proteinExistence type="inferred from homology"/>
<dbReference type="InterPro" id="IPR049031">
    <property type="entry name" value="T2SSK_SAM-like_1st"/>
</dbReference>
<gene>
    <name evidence="11" type="ORF">D1O30_02290</name>
</gene>
<keyword evidence="3" id="KW-0813">Transport</keyword>
<evidence type="ECO:0000256" key="6">
    <source>
        <dbReference type="ARBA" id="ARBA00022692"/>
    </source>
</evidence>
<comment type="subcellular location">
    <subcellularLocation>
        <location evidence="1">Cell inner membrane</location>
    </subcellularLocation>
</comment>
<dbReference type="Proteomes" id="UP000268623">
    <property type="component" value="Unassembled WGS sequence"/>
</dbReference>
<dbReference type="AlphaFoldDB" id="A0A3M9XTW6"/>
<feature type="domain" description="T2SS protein K first SAM-like" evidence="10">
    <location>
        <begin position="83"/>
        <end position="168"/>
    </location>
</feature>
<dbReference type="InterPro" id="IPR005628">
    <property type="entry name" value="GspK"/>
</dbReference>
<sequence>MLIIAFMDSGRLRLQAAFNIGSANEASYVAESAINLATLALLTQREASPTGETIYDGTPKFCALDRALVALAVEDEAGKIDLNAARPELLQAALLGLGLSERKAQEAASAIVAFRTSPTDATAQMSSTRAGGKPTTSKEGLFETIMELDQVSGVDPTLFRALLPLVTVHSKTAGIDARSSPPALFAALSGFPVEAVRALAVQPYPNDLNRSDPRFPANFNERGSQSAFLIYAEVRLATGQTIAREAILDLRPPSGKQFAIREIRRGQSRYADRLRAIIAANGAGVPDC</sequence>
<evidence type="ECO:0000313" key="11">
    <source>
        <dbReference type="EMBL" id="RNJ51461.1"/>
    </source>
</evidence>
<comment type="similarity">
    <text evidence="2">Belongs to the GSP K family.</text>
</comment>
<evidence type="ECO:0000259" key="10">
    <source>
        <dbReference type="Pfam" id="PF21687"/>
    </source>
</evidence>
<protein>
    <submittedName>
        <fullName evidence="11">General secretion pathway protein GspK</fullName>
    </submittedName>
</protein>
<keyword evidence="5" id="KW-0997">Cell inner membrane</keyword>
<dbReference type="InterPro" id="IPR038072">
    <property type="entry name" value="GspK_central_sf"/>
</dbReference>
<dbReference type="Gene3D" id="1.10.40.60">
    <property type="entry name" value="EpsJ-like"/>
    <property type="match status" value="1"/>
</dbReference>
<evidence type="ECO:0000256" key="7">
    <source>
        <dbReference type="ARBA" id="ARBA00022927"/>
    </source>
</evidence>
<dbReference type="GO" id="GO:0009306">
    <property type="term" value="P:protein secretion"/>
    <property type="evidence" value="ECO:0007669"/>
    <property type="project" value="InterPro"/>
</dbReference>
<dbReference type="PANTHER" id="PTHR38831:SF1">
    <property type="entry name" value="TYPE II SECRETION SYSTEM PROTEIN K-RELATED"/>
    <property type="match status" value="1"/>
</dbReference>
<evidence type="ECO:0000256" key="2">
    <source>
        <dbReference type="ARBA" id="ARBA00007246"/>
    </source>
</evidence>
<dbReference type="GO" id="GO:0005886">
    <property type="term" value="C:plasma membrane"/>
    <property type="evidence" value="ECO:0007669"/>
    <property type="project" value="UniProtKB-SubCell"/>
</dbReference>
<evidence type="ECO:0000256" key="8">
    <source>
        <dbReference type="ARBA" id="ARBA00022989"/>
    </source>
</evidence>
<dbReference type="OrthoDB" id="8453960at2"/>
<evidence type="ECO:0000256" key="9">
    <source>
        <dbReference type="ARBA" id="ARBA00023136"/>
    </source>
</evidence>
<keyword evidence="6" id="KW-0812">Transmembrane</keyword>
<evidence type="ECO:0000313" key="12">
    <source>
        <dbReference type="Proteomes" id="UP000268623"/>
    </source>
</evidence>
<evidence type="ECO:0000256" key="4">
    <source>
        <dbReference type="ARBA" id="ARBA00022475"/>
    </source>
</evidence>
<accession>A0A3M9XTW6</accession>
<dbReference type="Pfam" id="PF21687">
    <property type="entry name" value="T2SSK_1st"/>
    <property type="match status" value="1"/>
</dbReference>
<keyword evidence="4" id="KW-1003">Cell membrane</keyword>
<keyword evidence="7" id="KW-0653">Protein transport</keyword>
<keyword evidence="9" id="KW-0472">Membrane</keyword>
<evidence type="ECO:0000256" key="5">
    <source>
        <dbReference type="ARBA" id="ARBA00022519"/>
    </source>
</evidence>
<comment type="caution">
    <text evidence="11">The sequence shown here is derived from an EMBL/GenBank/DDBJ whole genome shotgun (WGS) entry which is preliminary data.</text>
</comment>